<dbReference type="GO" id="GO:0008081">
    <property type="term" value="F:phosphoric diester hydrolase activity"/>
    <property type="evidence" value="ECO:0007669"/>
    <property type="project" value="TreeGrafter"/>
</dbReference>
<feature type="binding site" evidence="9">
    <location>
        <position position="104"/>
    </location>
    <ligand>
        <name>Mg(2+)</name>
        <dbReference type="ChEBI" id="CHEBI:18420"/>
        <label>1</label>
    </ligand>
</feature>
<feature type="site" description="Interaction with DNA substrate" evidence="10">
    <location>
        <position position="186"/>
    </location>
</feature>
<feature type="binding site" evidence="9">
    <location>
        <position position="102"/>
    </location>
    <ligand>
        <name>Mg(2+)</name>
        <dbReference type="ChEBI" id="CHEBI:18420"/>
        <label>1</label>
    </ligand>
</feature>
<dbReference type="InterPro" id="IPR004808">
    <property type="entry name" value="AP_endonuc_1"/>
</dbReference>
<evidence type="ECO:0000256" key="4">
    <source>
        <dbReference type="ARBA" id="ARBA00022723"/>
    </source>
</evidence>
<dbReference type="InterPro" id="IPR005135">
    <property type="entry name" value="Endo/exonuclease/phosphatase"/>
</dbReference>
<evidence type="ECO:0000256" key="7">
    <source>
        <dbReference type="ARBA" id="ARBA00022842"/>
    </source>
</evidence>
<dbReference type="InterPro" id="IPR036691">
    <property type="entry name" value="Endo/exonu/phosph_ase_sf"/>
</dbReference>
<keyword evidence="5" id="KW-0227">DNA damage</keyword>
<dbReference type="AlphaFoldDB" id="A0A974DJG2"/>
<feature type="domain" description="Endonuclease/exonuclease/phosphatase" evidence="11">
    <location>
        <begin position="6"/>
        <end position="186"/>
    </location>
</feature>
<dbReference type="GO" id="GO:0005634">
    <property type="term" value="C:nucleus"/>
    <property type="evidence" value="ECO:0007669"/>
    <property type="project" value="TreeGrafter"/>
</dbReference>
<sequence>MVLKVMSLNMKGLNSPVKRDGHYRQEILTSQADIACIRETHFHRKKPPKCSHQKFPIILSASLEAKKCGVMIAIKNMVSFKQEKLLQKVKSEQKGSLLVCGDFNKTGNPILDCSPNRQRNNTKLAHLLHREKLFDSWRCHHQGEKDFTFFSPVHNMYSRIDLILTDKWVLQRIQKTSIGHITWSDHAPVFLEIQETYNYKESGLWRLNSYWLNHDQYFTSLKTNLEEYFQFNDTNDTSHVTLWMAHKAYMRGIAMQLNARIRKEKALKQLNLLNQLYQLEYSNKLNPSRTISKQIKEVQNELQELFAYKQTIVYNKMRLNYYCQGDQAKQRIPYLINKQNVKEQNPKIIADIFAEYYSELYNLKSDISTPQPSQDIIDSFFAKLTFPKITPGRTV</sequence>
<dbReference type="EMBL" id="CM004469">
    <property type="protein sequence ID" value="OCT91737.1"/>
    <property type="molecule type" value="Genomic_DNA"/>
</dbReference>
<keyword evidence="9" id="KW-0464">Manganese</keyword>
<dbReference type="SUPFAM" id="SSF56219">
    <property type="entry name" value="DNase I-like"/>
    <property type="match status" value="1"/>
</dbReference>
<evidence type="ECO:0000256" key="9">
    <source>
        <dbReference type="PIRSR" id="PIRSR604808-2"/>
    </source>
</evidence>
<dbReference type="Pfam" id="PF03372">
    <property type="entry name" value="Exo_endo_phos"/>
    <property type="match status" value="1"/>
</dbReference>
<evidence type="ECO:0000256" key="8">
    <source>
        <dbReference type="ARBA" id="ARBA00023204"/>
    </source>
</evidence>
<gene>
    <name evidence="12" type="ORF">XELAEV_18014801mg</name>
</gene>
<protein>
    <recommendedName>
        <fullName evidence="3">exodeoxyribonuclease III</fullName>
        <ecNumber evidence="3">3.1.11.2</ecNumber>
    </recommendedName>
</protein>
<keyword evidence="4 9" id="KW-0479">Metal-binding</keyword>
<evidence type="ECO:0000256" key="2">
    <source>
        <dbReference type="ARBA" id="ARBA00007092"/>
    </source>
</evidence>
<feature type="site" description="Important for catalytic activity" evidence="10">
    <location>
        <position position="161"/>
    </location>
</feature>
<evidence type="ECO:0000256" key="1">
    <source>
        <dbReference type="ARBA" id="ARBA00000493"/>
    </source>
</evidence>
<evidence type="ECO:0000256" key="5">
    <source>
        <dbReference type="ARBA" id="ARBA00022763"/>
    </source>
</evidence>
<comment type="similarity">
    <text evidence="2">Belongs to the DNA repair enzymes AP/ExoA family.</text>
</comment>
<evidence type="ECO:0000256" key="10">
    <source>
        <dbReference type="PIRSR" id="PIRSR604808-3"/>
    </source>
</evidence>
<dbReference type="GO" id="GO:0003906">
    <property type="term" value="F:DNA-(apurinic or apyrimidinic site) endonuclease activity"/>
    <property type="evidence" value="ECO:0007669"/>
    <property type="project" value="TreeGrafter"/>
</dbReference>
<dbReference type="PANTHER" id="PTHR22748">
    <property type="entry name" value="AP ENDONUCLEASE"/>
    <property type="match status" value="1"/>
</dbReference>
<comment type="catalytic activity">
    <reaction evidence="1">
        <text>Exonucleolytic cleavage in the 3'- to 5'-direction to yield nucleoside 5'-phosphates.</text>
        <dbReference type="EC" id="3.1.11.2"/>
    </reaction>
</comment>
<dbReference type="PANTHER" id="PTHR22748:SF26">
    <property type="entry name" value="ENDONUCLEASE_EXONUCLEASE_PHOSPHATASE DOMAIN-CONTAINING PROTEIN"/>
    <property type="match status" value="1"/>
</dbReference>
<comment type="cofactor">
    <cofactor evidence="9">
        <name>Mg(2+)</name>
        <dbReference type="ChEBI" id="CHEBI:18420"/>
    </cofactor>
    <cofactor evidence="9">
        <name>Mn(2+)</name>
        <dbReference type="ChEBI" id="CHEBI:29035"/>
    </cofactor>
    <text evidence="9">Probably binds two magnesium or manganese ions per subunit.</text>
</comment>
<keyword evidence="8" id="KW-0234">DNA repair</keyword>
<dbReference type="Proteomes" id="UP000694892">
    <property type="component" value="Chromosome 2S"/>
</dbReference>
<feature type="site" description="Transition state stabilizer" evidence="10">
    <location>
        <position position="104"/>
    </location>
</feature>
<dbReference type="OMA" id="ACIRETH"/>
<evidence type="ECO:0000256" key="3">
    <source>
        <dbReference type="ARBA" id="ARBA00012115"/>
    </source>
</evidence>
<proteinExistence type="inferred from homology"/>
<name>A0A974DJG2_XENLA</name>
<reference evidence="13" key="1">
    <citation type="journal article" date="2016" name="Nature">
        <title>Genome evolution in the allotetraploid frog Xenopus laevis.</title>
        <authorList>
            <person name="Session A.M."/>
            <person name="Uno Y."/>
            <person name="Kwon T."/>
            <person name="Chapman J.A."/>
            <person name="Toyoda A."/>
            <person name="Takahashi S."/>
            <person name="Fukui A."/>
            <person name="Hikosaka A."/>
            <person name="Suzuki A."/>
            <person name="Kondo M."/>
            <person name="van Heeringen S.J."/>
            <person name="Quigley I."/>
            <person name="Heinz S."/>
            <person name="Ogino H."/>
            <person name="Ochi H."/>
            <person name="Hellsten U."/>
            <person name="Lyons J.B."/>
            <person name="Simakov O."/>
            <person name="Putnam N."/>
            <person name="Stites J."/>
            <person name="Kuroki Y."/>
            <person name="Tanaka T."/>
            <person name="Michiue T."/>
            <person name="Watanabe M."/>
            <person name="Bogdanovic O."/>
            <person name="Lister R."/>
            <person name="Georgiou G."/>
            <person name="Paranjpe S.S."/>
            <person name="van Kruijsbergen I."/>
            <person name="Shu S."/>
            <person name="Carlson J."/>
            <person name="Kinoshita T."/>
            <person name="Ohta Y."/>
            <person name="Mawaribuchi S."/>
            <person name="Jenkins J."/>
            <person name="Grimwood J."/>
            <person name="Schmutz J."/>
            <person name="Mitros T."/>
            <person name="Mozaffari S.V."/>
            <person name="Suzuki Y."/>
            <person name="Haramoto Y."/>
            <person name="Yamamoto T.S."/>
            <person name="Takagi C."/>
            <person name="Heald R."/>
            <person name="Miller K."/>
            <person name="Haudenschild C."/>
            <person name="Kitzman J."/>
            <person name="Nakayama T."/>
            <person name="Izutsu Y."/>
            <person name="Robert J."/>
            <person name="Fortriede J."/>
            <person name="Burns K."/>
            <person name="Lotay V."/>
            <person name="Karimi K."/>
            <person name="Yasuoka Y."/>
            <person name="Dichmann D.S."/>
            <person name="Flajnik M.F."/>
            <person name="Houston D.W."/>
            <person name="Shendure J."/>
            <person name="DuPasquier L."/>
            <person name="Vize P.D."/>
            <person name="Zorn A.M."/>
            <person name="Ito M."/>
            <person name="Marcotte E.M."/>
            <person name="Wallingford J.B."/>
            <person name="Ito Y."/>
            <person name="Asashima M."/>
            <person name="Ueno N."/>
            <person name="Matsuda Y."/>
            <person name="Veenstra G.J."/>
            <person name="Fujiyama A."/>
            <person name="Harland R.M."/>
            <person name="Taira M."/>
            <person name="Rokhsar D.S."/>
        </authorList>
    </citation>
    <scope>NUCLEOTIDE SEQUENCE [LARGE SCALE GENOMIC DNA]</scope>
    <source>
        <strain evidence="13">J</strain>
    </source>
</reference>
<dbReference type="EC" id="3.1.11.2" evidence="3"/>
<evidence type="ECO:0000313" key="13">
    <source>
        <dbReference type="Proteomes" id="UP000694892"/>
    </source>
</evidence>
<accession>A0A974DJG2</accession>
<dbReference type="Gene3D" id="3.60.10.10">
    <property type="entry name" value="Endonuclease/exonuclease/phosphatase"/>
    <property type="match status" value="2"/>
</dbReference>
<evidence type="ECO:0000256" key="6">
    <source>
        <dbReference type="ARBA" id="ARBA00022801"/>
    </source>
</evidence>
<keyword evidence="6" id="KW-0378">Hydrolase</keyword>
<dbReference type="GO" id="GO:0046872">
    <property type="term" value="F:metal ion binding"/>
    <property type="evidence" value="ECO:0007669"/>
    <property type="project" value="UniProtKB-KW"/>
</dbReference>
<evidence type="ECO:0000259" key="11">
    <source>
        <dbReference type="Pfam" id="PF03372"/>
    </source>
</evidence>
<keyword evidence="7 9" id="KW-0460">Magnesium</keyword>
<evidence type="ECO:0000313" key="12">
    <source>
        <dbReference type="EMBL" id="OCT91737.1"/>
    </source>
</evidence>
<dbReference type="GO" id="GO:0006284">
    <property type="term" value="P:base-excision repair"/>
    <property type="evidence" value="ECO:0007669"/>
    <property type="project" value="TreeGrafter"/>
</dbReference>
<dbReference type="GO" id="GO:0008311">
    <property type="term" value="F:double-stranded DNA 3'-5' DNA exonuclease activity"/>
    <property type="evidence" value="ECO:0007669"/>
    <property type="project" value="UniProtKB-EC"/>
</dbReference>
<feature type="binding site" evidence="9">
    <location>
        <position position="185"/>
    </location>
    <ligand>
        <name>Mg(2+)</name>
        <dbReference type="ChEBI" id="CHEBI:18420"/>
        <label>1</label>
    </ligand>
</feature>
<organism evidence="12 13">
    <name type="scientific">Xenopus laevis</name>
    <name type="common">African clawed frog</name>
    <dbReference type="NCBI Taxonomy" id="8355"/>
    <lineage>
        <taxon>Eukaryota</taxon>
        <taxon>Metazoa</taxon>
        <taxon>Chordata</taxon>
        <taxon>Craniata</taxon>
        <taxon>Vertebrata</taxon>
        <taxon>Euteleostomi</taxon>
        <taxon>Amphibia</taxon>
        <taxon>Batrachia</taxon>
        <taxon>Anura</taxon>
        <taxon>Pipoidea</taxon>
        <taxon>Pipidae</taxon>
        <taxon>Xenopodinae</taxon>
        <taxon>Xenopus</taxon>
        <taxon>Xenopus</taxon>
    </lineage>
</organism>
<feature type="binding site" evidence="9">
    <location>
        <position position="186"/>
    </location>
    <ligand>
        <name>Mg(2+)</name>
        <dbReference type="ChEBI" id="CHEBI:18420"/>
        <label>1</label>
    </ligand>
</feature>